<proteinExistence type="predicted"/>
<evidence type="ECO:0000256" key="1">
    <source>
        <dbReference type="SAM" id="MobiDB-lite"/>
    </source>
</evidence>
<dbReference type="Pfam" id="PF04827">
    <property type="entry name" value="Plant_tran"/>
    <property type="match status" value="1"/>
</dbReference>
<evidence type="ECO:0000313" key="3">
    <source>
        <dbReference type="Proteomes" id="UP001152523"/>
    </source>
</evidence>
<sequence>MNFNIGASSYISSSSSSSDDDALAMNTIAQLDEEEEIMMVALKNNNMTISHCIGEMNTPIRHGGSVHGHVVIDRDREMGDHNLFMDYFSPNPRYGEALFRRRYRMSRDLFLQIVGAVTNHDNYFHQRRNATGRLGLSALQKITAVFRMLAYGVPADATDEYVKIGESTAIESMKRFCRSIVQIYGGQYLRRPNDNDIARLLDIGKQRGFPGMLGSLDCMHWKWKNCPTAWAGQYSGRSGSPTIILEAVADYDLWIWHAYFGMPGSNNDINVLEASNLFSDLAQGIAPPAHYIIQGKEYNVGYYLADGIYPKWSTLVQTIHQPQGRKKKYFAMRQEACRKDVERAFGVLQSRFAIIAGPSRFWEKKVLHDIMSACIIMHNMIIENERDIHAPVEDVRDTPVPDIEVAVDEAARFTQFLSRHNQIHDKDAHIELRNALIDHLWEQFSNSDN</sequence>
<dbReference type="InterPro" id="IPR006912">
    <property type="entry name" value="Harbinger_derived_prot"/>
</dbReference>
<feature type="region of interest" description="Disordered" evidence="1">
    <location>
        <begin position="1"/>
        <end position="20"/>
    </location>
</feature>
<dbReference type="Proteomes" id="UP001152523">
    <property type="component" value="Unassembled WGS sequence"/>
</dbReference>
<feature type="compositionally biased region" description="Low complexity" evidence="1">
    <location>
        <begin position="8"/>
        <end position="17"/>
    </location>
</feature>
<dbReference type="EMBL" id="CAMAPF010000034">
    <property type="protein sequence ID" value="CAH9080098.1"/>
    <property type="molecule type" value="Genomic_DNA"/>
</dbReference>
<dbReference type="PANTHER" id="PTHR47150">
    <property type="entry name" value="OS12G0169200 PROTEIN"/>
    <property type="match status" value="1"/>
</dbReference>
<reference evidence="2" key="1">
    <citation type="submission" date="2022-07" db="EMBL/GenBank/DDBJ databases">
        <authorList>
            <person name="Macas J."/>
            <person name="Novak P."/>
            <person name="Neumann P."/>
        </authorList>
    </citation>
    <scope>NUCLEOTIDE SEQUENCE</scope>
</reference>
<accession>A0AAV0CNQ5</accession>
<dbReference type="PANTHER" id="PTHR47150:SF7">
    <property type="entry name" value="NUCLEASE"/>
    <property type="match status" value="1"/>
</dbReference>
<name>A0AAV0CNQ5_9ASTE</name>
<evidence type="ECO:0000313" key="2">
    <source>
        <dbReference type="EMBL" id="CAH9080098.1"/>
    </source>
</evidence>
<comment type="caution">
    <text evidence="2">The sequence shown here is derived from an EMBL/GenBank/DDBJ whole genome shotgun (WGS) entry which is preliminary data.</text>
</comment>
<protein>
    <recommendedName>
        <fullName evidence="4">Nuclease HARBI1</fullName>
    </recommendedName>
</protein>
<dbReference type="AlphaFoldDB" id="A0AAV0CNQ5"/>
<gene>
    <name evidence="2" type="ORF">CEPIT_LOCUS7219</name>
</gene>
<evidence type="ECO:0008006" key="4">
    <source>
        <dbReference type="Google" id="ProtNLM"/>
    </source>
</evidence>
<organism evidence="2 3">
    <name type="scientific">Cuscuta epithymum</name>
    <dbReference type="NCBI Taxonomy" id="186058"/>
    <lineage>
        <taxon>Eukaryota</taxon>
        <taxon>Viridiplantae</taxon>
        <taxon>Streptophyta</taxon>
        <taxon>Embryophyta</taxon>
        <taxon>Tracheophyta</taxon>
        <taxon>Spermatophyta</taxon>
        <taxon>Magnoliopsida</taxon>
        <taxon>eudicotyledons</taxon>
        <taxon>Gunneridae</taxon>
        <taxon>Pentapetalae</taxon>
        <taxon>asterids</taxon>
        <taxon>lamiids</taxon>
        <taxon>Solanales</taxon>
        <taxon>Convolvulaceae</taxon>
        <taxon>Cuscuteae</taxon>
        <taxon>Cuscuta</taxon>
        <taxon>Cuscuta subgen. Cuscuta</taxon>
    </lineage>
</organism>
<keyword evidence="3" id="KW-1185">Reference proteome</keyword>